<organism evidence="7 8">
    <name type="scientific">Aquilegia coerulea</name>
    <name type="common">Rocky mountain columbine</name>
    <dbReference type="NCBI Taxonomy" id="218851"/>
    <lineage>
        <taxon>Eukaryota</taxon>
        <taxon>Viridiplantae</taxon>
        <taxon>Streptophyta</taxon>
        <taxon>Embryophyta</taxon>
        <taxon>Tracheophyta</taxon>
        <taxon>Spermatophyta</taxon>
        <taxon>Magnoliopsida</taxon>
        <taxon>Ranunculales</taxon>
        <taxon>Ranunculaceae</taxon>
        <taxon>Thalictroideae</taxon>
        <taxon>Aquilegia</taxon>
    </lineage>
</organism>
<dbReference type="InterPro" id="IPR018333">
    <property type="entry name" value="Squalene_cyclase"/>
</dbReference>
<feature type="domain" description="Squalene cyclase N-terminal" evidence="6">
    <location>
        <begin position="99"/>
        <end position="357"/>
    </location>
</feature>
<keyword evidence="8" id="KW-1185">Reference proteome</keyword>
<dbReference type="InterPro" id="IPR032697">
    <property type="entry name" value="SQ_cyclase_N"/>
</dbReference>
<dbReference type="InterPro" id="IPR032696">
    <property type="entry name" value="SQ_cyclase_C"/>
</dbReference>
<dbReference type="STRING" id="218851.A0A2G5D2G9"/>
<gene>
    <name evidence="7" type="ORF">AQUCO_03000334v1</name>
</gene>
<dbReference type="NCBIfam" id="TIGR01787">
    <property type="entry name" value="squalene_cyclas"/>
    <property type="match status" value="1"/>
</dbReference>
<evidence type="ECO:0000256" key="3">
    <source>
        <dbReference type="ARBA" id="ARBA00023235"/>
    </source>
</evidence>
<evidence type="ECO:0000256" key="4">
    <source>
        <dbReference type="RuleBase" id="RU362003"/>
    </source>
</evidence>
<keyword evidence="3 4" id="KW-0413">Isomerase</keyword>
<reference evidence="7 8" key="1">
    <citation type="submission" date="2017-09" db="EMBL/GenBank/DDBJ databases">
        <title>WGS assembly of Aquilegia coerulea Goldsmith.</title>
        <authorList>
            <person name="Hodges S."/>
            <person name="Kramer E."/>
            <person name="Nordborg M."/>
            <person name="Tomkins J."/>
            <person name="Borevitz J."/>
            <person name="Derieg N."/>
            <person name="Yan J."/>
            <person name="Mihaltcheva S."/>
            <person name="Hayes R.D."/>
            <person name="Rokhsar D."/>
        </authorList>
    </citation>
    <scope>NUCLEOTIDE SEQUENCE [LARGE SCALE GENOMIC DNA]</scope>
    <source>
        <strain evidence="8">cv. Goldsmith</strain>
    </source>
</reference>
<dbReference type="PROSITE" id="PS01074">
    <property type="entry name" value="TERPENE_SYNTHASES"/>
    <property type="match status" value="1"/>
</dbReference>
<dbReference type="GO" id="GO:0016104">
    <property type="term" value="P:triterpenoid biosynthetic process"/>
    <property type="evidence" value="ECO:0007669"/>
    <property type="project" value="InterPro"/>
</dbReference>
<dbReference type="Proteomes" id="UP000230069">
    <property type="component" value="Unassembled WGS sequence"/>
</dbReference>
<dbReference type="InterPro" id="IPR002365">
    <property type="entry name" value="Terpene_synthase_CS"/>
</dbReference>
<keyword evidence="2" id="KW-0677">Repeat</keyword>
<dbReference type="Pfam" id="PF13249">
    <property type="entry name" value="SQHop_cyclase_N"/>
    <property type="match status" value="1"/>
</dbReference>
<evidence type="ECO:0000259" key="6">
    <source>
        <dbReference type="Pfam" id="PF13249"/>
    </source>
</evidence>
<comment type="similarity">
    <text evidence="1 4">Belongs to the terpene cyclase/mutase family.</text>
</comment>
<dbReference type="InParanoid" id="A0A2G5D2G9"/>
<accession>A0A2G5D2G9</accession>
<dbReference type="PANTHER" id="PTHR11764">
    <property type="entry name" value="TERPENE CYCLASE/MUTASE FAMILY MEMBER"/>
    <property type="match status" value="1"/>
</dbReference>
<evidence type="ECO:0000313" key="7">
    <source>
        <dbReference type="EMBL" id="PIA37712.1"/>
    </source>
</evidence>
<dbReference type="FunFam" id="1.50.10.20:FF:000022">
    <property type="entry name" value="Terpene cyclase/mutase family member"/>
    <property type="match status" value="1"/>
</dbReference>
<dbReference type="CDD" id="cd02892">
    <property type="entry name" value="SQCY_1"/>
    <property type="match status" value="1"/>
</dbReference>
<evidence type="ECO:0000313" key="8">
    <source>
        <dbReference type="Proteomes" id="UP000230069"/>
    </source>
</evidence>
<name>A0A2G5D2G9_AQUCA</name>
<dbReference type="Gene3D" id="1.50.10.20">
    <property type="match status" value="2"/>
</dbReference>
<dbReference type="GO" id="GO:0005811">
    <property type="term" value="C:lipid droplet"/>
    <property type="evidence" value="ECO:0007669"/>
    <property type="project" value="InterPro"/>
</dbReference>
<dbReference type="OrthoDB" id="21502at2759"/>
<dbReference type="FunFam" id="1.50.10.20:FF:000002">
    <property type="entry name" value="Terpene cyclase/mutase family member"/>
    <property type="match status" value="1"/>
</dbReference>
<dbReference type="SFLD" id="SFLDG01016">
    <property type="entry name" value="Prenyltransferase_Like_2"/>
    <property type="match status" value="1"/>
</dbReference>
<dbReference type="AlphaFoldDB" id="A0A2G5D2G9"/>
<feature type="domain" description="Squalene cyclase C-terminal" evidence="5">
    <location>
        <begin position="414"/>
        <end position="751"/>
    </location>
</feature>
<evidence type="ECO:0000256" key="2">
    <source>
        <dbReference type="ARBA" id="ARBA00022737"/>
    </source>
</evidence>
<evidence type="ECO:0000256" key="1">
    <source>
        <dbReference type="ARBA" id="ARBA00009755"/>
    </source>
</evidence>
<dbReference type="EC" id="5.4.99.-" evidence="4"/>
<sequence length="759" mass="86551">MWKLKIGHGENPWLQTVNNHVGRQVWEFDPNLGTPEQLIEIEKARQGFTYNRFKQKHSSDLLMRLQMTKEHPCVTDLPDQVKVNKTEEITNEAVTSTLKRAISFYSTIQGKDGHWPGDYGGPNFLMPGLVIMLYITGALNVVLSPEHQHEMRRYLYNHQNEDWGWGLHMEGASTMFITTLNYVTLRLLGEGPDDGEGAMEKARKWILNHGGATYTPSWGKFWLTVLGAFEWSGNNPLPPETWLLPYFLPFHPGRMWCHCRMVYLPMSYLYGKKFVGPITTTVLSLRKEIFTVSYNEIDWNQARNLCAKEDLYYPHPLVQDILWASLHNVVEPILRRWPAKLLREKALRSAMQHIHYEDDSTRYICLGPVNKVLNMLCCWVEDPNSEAFKLHIPRIYDYLWVAEDGMKMQGTNGSQLWDTAFSVQAIISTKLFKEYLPTLRKAHHYIKASQVLSDCSGDFNHWYRDKSKGAWTFSTADSGWPVSDCTAEGLEAALLLSNIPAESVGEPLNAKRMFDAVNIILSLQNTNGGFAPYELTRSYPWLELINPAETFVGIVIDYPCVECTSSVIQVLTSFKKVYPGHRTKAIANCIARSVEFIKKLQAPDGSWYGTWAICFTYAIWFGIKGLVAAGETFRSSSSIRKACEFLLSKELAPGGWGESHLSCRFKVFTNLQGNRPHVVNTGWAMSALIHAGQAERDPTPLHRAARVLINSQLENGDFPQQEIMGAFNRNFMITYSAYRNIFPIWALGEYRCCVLQGHK</sequence>
<protein>
    <recommendedName>
        <fullName evidence="4">Terpene cyclase/mutase family member</fullName>
        <ecNumber evidence="4">5.4.99.-</ecNumber>
    </recommendedName>
</protein>
<dbReference type="PANTHER" id="PTHR11764:SF44">
    <property type="entry name" value="LANOSTEROL SYNTHASE"/>
    <property type="match status" value="1"/>
</dbReference>
<dbReference type="SUPFAM" id="SSF48239">
    <property type="entry name" value="Terpenoid cyclases/Protein prenyltransferases"/>
    <property type="match status" value="2"/>
</dbReference>
<dbReference type="Pfam" id="PF13243">
    <property type="entry name" value="SQHop_cyclase_C"/>
    <property type="match status" value="1"/>
</dbReference>
<dbReference type="InterPro" id="IPR008930">
    <property type="entry name" value="Terpenoid_cyclase/PrenylTrfase"/>
</dbReference>
<evidence type="ECO:0000259" key="5">
    <source>
        <dbReference type="Pfam" id="PF13243"/>
    </source>
</evidence>
<dbReference type="GO" id="GO:0031559">
    <property type="term" value="F:oxidosqualene cyclase activity"/>
    <property type="evidence" value="ECO:0007669"/>
    <property type="project" value="UniProtKB-ARBA"/>
</dbReference>
<dbReference type="EMBL" id="KZ305047">
    <property type="protein sequence ID" value="PIA37712.1"/>
    <property type="molecule type" value="Genomic_DNA"/>
</dbReference>
<proteinExistence type="inferred from homology"/>